<accession>A0A0A9AGG9</accession>
<protein>
    <submittedName>
        <fullName evidence="1">Uncharacterized protein</fullName>
    </submittedName>
</protein>
<reference evidence="1" key="2">
    <citation type="journal article" date="2015" name="Data Brief">
        <title>Shoot transcriptome of the giant reed, Arundo donax.</title>
        <authorList>
            <person name="Barrero R.A."/>
            <person name="Guerrero F.D."/>
            <person name="Moolhuijzen P."/>
            <person name="Goolsby J.A."/>
            <person name="Tidwell J."/>
            <person name="Bellgard S.E."/>
            <person name="Bellgard M.I."/>
        </authorList>
    </citation>
    <scope>NUCLEOTIDE SEQUENCE</scope>
    <source>
        <tissue evidence="1">Shoot tissue taken approximately 20 cm above the soil surface</tissue>
    </source>
</reference>
<organism evidence="1">
    <name type="scientific">Arundo donax</name>
    <name type="common">Giant reed</name>
    <name type="synonym">Donax arundinaceus</name>
    <dbReference type="NCBI Taxonomy" id="35708"/>
    <lineage>
        <taxon>Eukaryota</taxon>
        <taxon>Viridiplantae</taxon>
        <taxon>Streptophyta</taxon>
        <taxon>Embryophyta</taxon>
        <taxon>Tracheophyta</taxon>
        <taxon>Spermatophyta</taxon>
        <taxon>Magnoliopsida</taxon>
        <taxon>Liliopsida</taxon>
        <taxon>Poales</taxon>
        <taxon>Poaceae</taxon>
        <taxon>PACMAD clade</taxon>
        <taxon>Arundinoideae</taxon>
        <taxon>Arundineae</taxon>
        <taxon>Arundo</taxon>
    </lineage>
</organism>
<name>A0A0A9AGG9_ARUDO</name>
<reference evidence="1" key="1">
    <citation type="submission" date="2014-09" db="EMBL/GenBank/DDBJ databases">
        <authorList>
            <person name="Magalhaes I.L.F."/>
            <person name="Oliveira U."/>
            <person name="Santos F.R."/>
            <person name="Vidigal T.H.D.A."/>
            <person name="Brescovit A.D."/>
            <person name="Santos A.J."/>
        </authorList>
    </citation>
    <scope>NUCLEOTIDE SEQUENCE</scope>
    <source>
        <tissue evidence="1">Shoot tissue taken approximately 20 cm above the soil surface</tissue>
    </source>
</reference>
<dbReference type="EMBL" id="GBRH01248927">
    <property type="protein sequence ID" value="JAD48968.1"/>
    <property type="molecule type" value="Transcribed_RNA"/>
</dbReference>
<evidence type="ECO:0000313" key="1">
    <source>
        <dbReference type="EMBL" id="JAD48968.1"/>
    </source>
</evidence>
<dbReference type="AlphaFoldDB" id="A0A0A9AGG9"/>
<sequence>MNCSKEKNCQLHDINIT</sequence>
<proteinExistence type="predicted"/>